<gene>
    <name evidence="3" type="ORF">L596_012519</name>
</gene>
<comment type="caution">
    <text evidence="3">The sequence shown here is derived from an EMBL/GenBank/DDBJ whole genome shotgun (WGS) entry which is preliminary data.</text>
</comment>
<evidence type="ECO:0000313" key="3">
    <source>
        <dbReference type="EMBL" id="TKR88244.1"/>
    </source>
</evidence>
<feature type="transmembrane region" description="Helical" evidence="1">
    <location>
        <begin position="144"/>
        <end position="165"/>
    </location>
</feature>
<evidence type="ECO:0000256" key="1">
    <source>
        <dbReference type="SAM" id="Phobius"/>
    </source>
</evidence>
<feature type="transmembrane region" description="Helical" evidence="1">
    <location>
        <begin position="15"/>
        <end position="36"/>
    </location>
</feature>
<dbReference type="Pfam" id="PF10328">
    <property type="entry name" value="7TM_GPCR_Srx"/>
    <property type="match status" value="1"/>
</dbReference>
<evidence type="ECO:0000259" key="2">
    <source>
        <dbReference type="Pfam" id="PF10328"/>
    </source>
</evidence>
<feature type="transmembrane region" description="Helical" evidence="1">
    <location>
        <begin position="67"/>
        <end position="86"/>
    </location>
</feature>
<keyword evidence="1" id="KW-0812">Transmembrane</keyword>
<keyword evidence="1" id="KW-1133">Transmembrane helix</keyword>
<dbReference type="Proteomes" id="UP000298663">
    <property type="component" value="Unassembled WGS sequence"/>
</dbReference>
<evidence type="ECO:0000313" key="4">
    <source>
        <dbReference type="Proteomes" id="UP000298663"/>
    </source>
</evidence>
<dbReference type="SUPFAM" id="SSF81321">
    <property type="entry name" value="Family A G protein-coupled receptor-like"/>
    <property type="match status" value="1"/>
</dbReference>
<proteinExistence type="predicted"/>
<name>A0A4U5NY87_STECR</name>
<dbReference type="PANTHER" id="PTHR23017:SF3">
    <property type="entry name" value="G-PROTEIN COUPLED RECEPTORS FAMILY 1 PROFILE DOMAIN-CONTAINING PROTEIN"/>
    <property type="match status" value="1"/>
</dbReference>
<accession>A0A4U5NY87</accession>
<organism evidence="3 4">
    <name type="scientific">Steinernema carpocapsae</name>
    <name type="common">Entomopathogenic nematode</name>
    <dbReference type="NCBI Taxonomy" id="34508"/>
    <lineage>
        <taxon>Eukaryota</taxon>
        <taxon>Metazoa</taxon>
        <taxon>Ecdysozoa</taxon>
        <taxon>Nematoda</taxon>
        <taxon>Chromadorea</taxon>
        <taxon>Rhabditida</taxon>
        <taxon>Tylenchina</taxon>
        <taxon>Panagrolaimomorpha</taxon>
        <taxon>Strongyloidoidea</taxon>
        <taxon>Steinernematidae</taxon>
        <taxon>Steinernema</taxon>
    </lineage>
</organism>
<dbReference type="EMBL" id="AZBU02000003">
    <property type="protein sequence ID" value="TKR88244.1"/>
    <property type="molecule type" value="Genomic_DNA"/>
</dbReference>
<dbReference type="OrthoDB" id="5825164at2759"/>
<dbReference type="InterPro" id="IPR019430">
    <property type="entry name" value="7TM_GPCR_serpentine_rcpt_Srx"/>
</dbReference>
<sequence>MYWPFDYELVFRKSITNATIITAWVLAFCQVFPYFWESCTFGFSFDSYSFRFTNRTCGFVIGTILDYYMSICMVVIIGTIDFLTFWKIKTYKKKTTTLSNGQVNHKLDRRFFYQALAQGLVFGGELISFFSISTFAKGNIWLEFLFTSVAWIMVHTIDGIIVIVVHREIREACFSSGSTSSATMRS</sequence>
<feature type="domain" description="7TM GPCR serpentine receptor class x (Srx)" evidence="2">
    <location>
        <begin position="1"/>
        <end position="166"/>
    </location>
</feature>
<protein>
    <recommendedName>
        <fullName evidence="2">7TM GPCR serpentine receptor class x (Srx) domain-containing protein</fullName>
    </recommendedName>
</protein>
<feature type="transmembrane region" description="Helical" evidence="1">
    <location>
        <begin position="111"/>
        <end position="132"/>
    </location>
</feature>
<dbReference type="AlphaFoldDB" id="A0A4U5NY87"/>
<keyword evidence="1" id="KW-0472">Membrane</keyword>
<dbReference type="PANTHER" id="PTHR23017">
    <property type="entry name" value="SERPENTINE RECEPTOR, CLASS X"/>
    <property type="match status" value="1"/>
</dbReference>
<keyword evidence="4" id="KW-1185">Reference proteome</keyword>
<reference evidence="3 4" key="2">
    <citation type="journal article" date="2019" name="G3 (Bethesda)">
        <title>Hybrid Assembly of the Genome of the Entomopathogenic Nematode Steinernema carpocapsae Identifies the X-Chromosome.</title>
        <authorList>
            <person name="Serra L."/>
            <person name="Macchietto M."/>
            <person name="Macias-Munoz A."/>
            <person name="McGill C.J."/>
            <person name="Rodriguez I.M."/>
            <person name="Rodriguez B."/>
            <person name="Murad R."/>
            <person name="Mortazavi A."/>
        </authorList>
    </citation>
    <scope>NUCLEOTIDE SEQUENCE [LARGE SCALE GENOMIC DNA]</scope>
    <source>
        <strain evidence="3 4">ALL</strain>
    </source>
</reference>
<reference evidence="3 4" key="1">
    <citation type="journal article" date="2015" name="Genome Biol.">
        <title>Comparative genomics of Steinernema reveals deeply conserved gene regulatory networks.</title>
        <authorList>
            <person name="Dillman A.R."/>
            <person name="Macchietto M."/>
            <person name="Porter C.F."/>
            <person name="Rogers A."/>
            <person name="Williams B."/>
            <person name="Antoshechkin I."/>
            <person name="Lee M.M."/>
            <person name="Goodwin Z."/>
            <person name="Lu X."/>
            <person name="Lewis E.E."/>
            <person name="Goodrich-Blair H."/>
            <person name="Stock S.P."/>
            <person name="Adams B.J."/>
            <person name="Sternberg P.W."/>
            <person name="Mortazavi A."/>
        </authorList>
    </citation>
    <scope>NUCLEOTIDE SEQUENCE [LARGE SCALE GENOMIC DNA]</scope>
    <source>
        <strain evidence="3 4">ALL</strain>
    </source>
</reference>